<dbReference type="SUPFAM" id="SSF117289">
    <property type="entry name" value="Nucleoporin domain"/>
    <property type="match status" value="1"/>
</dbReference>
<accession>A0A836IDZ2</accession>
<feature type="region of interest" description="Disordered" evidence="1">
    <location>
        <begin position="668"/>
        <end position="687"/>
    </location>
</feature>
<evidence type="ECO:0008006" key="4">
    <source>
        <dbReference type="Google" id="ProtNLM"/>
    </source>
</evidence>
<dbReference type="OrthoDB" id="273477at2759"/>
<evidence type="ECO:0000313" key="2">
    <source>
        <dbReference type="EMBL" id="KAG5503432.1"/>
    </source>
</evidence>
<evidence type="ECO:0000256" key="1">
    <source>
        <dbReference type="SAM" id="MobiDB-lite"/>
    </source>
</evidence>
<evidence type="ECO:0000313" key="3">
    <source>
        <dbReference type="Proteomes" id="UP000674318"/>
    </source>
</evidence>
<dbReference type="AlphaFoldDB" id="A0A836IDZ2"/>
<dbReference type="Proteomes" id="UP000674318">
    <property type="component" value="Chromosome 24"/>
</dbReference>
<organism evidence="2 3">
    <name type="scientific">Porcisia hertigi</name>
    <dbReference type="NCBI Taxonomy" id="2761500"/>
    <lineage>
        <taxon>Eukaryota</taxon>
        <taxon>Discoba</taxon>
        <taxon>Euglenozoa</taxon>
        <taxon>Kinetoplastea</taxon>
        <taxon>Metakinetoplastina</taxon>
        <taxon>Trypanosomatida</taxon>
        <taxon>Trypanosomatidae</taxon>
        <taxon>Leishmaniinae</taxon>
        <taxon>Porcisia</taxon>
    </lineage>
</organism>
<proteinExistence type="predicted"/>
<reference evidence="2 3" key="1">
    <citation type="submission" date="2021-02" db="EMBL/GenBank/DDBJ databases">
        <title>Porcisia hertigi Genome sequencing and assembly.</title>
        <authorList>
            <person name="Almutairi H."/>
            <person name="Gatherer D."/>
        </authorList>
    </citation>
    <scope>NUCLEOTIDE SEQUENCE [LARGE SCALE GENOMIC DNA]</scope>
    <source>
        <strain evidence="2 3">C119</strain>
    </source>
</reference>
<feature type="region of interest" description="Disordered" evidence="1">
    <location>
        <begin position="530"/>
        <end position="578"/>
    </location>
</feature>
<dbReference type="EMBL" id="JAFJZO010000024">
    <property type="protein sequence ID" value="KAG5503432.1"/>
    <property type="molecule type" value="Genomic_DNA"/>
</dbReference>
<feature type="compositionally biased region" description="Low complexity" evidence="1">
    <location>
        <begin position="546"/>
        <end position="560"/>
    </location>
</feature>
<protein>
    <recommendedName>
        <fullName evidence="4">Anaphase-promoting complex subunit 4</fullName>
    </recommendedName>
</protein>
<dbReference type="KEGG" id="phet:94291605"/>
<comment type="caution">
    <text evidence="2">The sequence shown here is derived from an EMBL/GenBank/DDBJ whole genome shotgun (WGS) entry which is preliminary data.</text>
</comment>
<name>A0A836IDZ2_9TRYP</name>
<keyword evidence="3" id="KW-1185">Reference proteome</keyword>
<dbReference type="RefSeq" id="XP_067756794.1">
    <property type="nucleotide sequence ID" value="XM_067901528.1"/>
</dbReference>
<dbReference type="GeneID" id="94291605"/>
<sequence>MKLLHSKSTTEPILAVTACPCANLFGLVTQSSVVVYRSTTLTTVFTFSLKPFQSVLVDDGAHRGMRNGCSICCCWSPSGRLFTLAMPSGLLLVLDVEGGALVRYLTPGATATASGDEACCSPPTSSSVNLPRVSTTLPPGRPVLAMGWCAVPSLLSRQINDMHADMQTRCLPVRTGLSAALLDEVVQGPSASPFSAGDAAHLPSQSEIVCDGYPAHARGGSRSVSLLLVLGCDGALRCLLGGLYEVQSLVLSLPTCLPAQPDGGISGRMGGWEGVVVEDMQVRQCSVPTRASAAKRKHARKGTDPCDWVRFGESAANGVRPAVAQKHLVYLTVRDASASGTGAHSLWEVDLHTSLSALATPQCLALCYVREYTRIAREAYERVSHEWHAVLRGRLWAHLGLPAVAPLLSSAILAQLTEPDPLALFKYARGQLMRSAVADDLEVVEAALKRTICEVTCVCYPSCEAAMSYSAHLRKADTALQHLVATLRRLCESLLRRVTREAEVARDLSQWVLQQSRHWERDSRLNLAAVDKQEPVEAEEDTRETPSVGSSPPAAVAAPVDMARSPSPQQPPSIVDEVPLSATRQPALLKYLTSIPTQATSIEDDPILRLFTELDISAQGGTSVPASSRAPFAARMVYANAQETDAASALASSASQLLCCVVEEAKGGGQRSREDDDEDDDDGAVSGLNLRYETGLEDVRLGERERNVACDQCGCALVTERSQVHVLRTSGAAGNTIQPLHMSTYDLVVRCGGDVTDNDTNSTASVLKTSSTADVDTRLIAPLLKAELTSNQSSATSPATYGATWYGYLEEDRHVVVCQPDVVTTGRSATSVAPNMTTAPAPFFVAVVDSAGCLVTVAEEEHNSDNEDAAESSGAPVPRTRGALCEVTGMEGVPLRVSMSRSRSFCVVVGITKYVILSLYDDEY</sequence>
<gene>
    <name evidence="2" type="ORF">JKF63_05571</name>
</gene>